<dbReference type="SUPFAM" id="SSF103473">
    <property type="entry name" value="MFS general substrate transporter"/>
    <property type="match status" value="1"/>
</dbReference>
<dbReference type="InterPro" id="IPR010291">
    <property type="entry name" value="Ion_channel_UNC-93"/>
</dbReference>
<dbReference type="InterPro" id="IPR036259">
    <property type="entry name" value="MFS_trans_sf"/>
</dbReference>
<dbReference type="EnsemblMetazoa" id="tetur36g00190.1">
    <property type="protein sequence ID" value="tetur36g00190.1"/>
    <property type="gene ID" value="tetur36g00190"/>
</dbReference>
<feature type="transmembrane region" description="Helical" evidence="9">
    <location>
        <begin position="227"/>
        <end position="249"/>
    </location>
</feature>
<evidence type="ECO:0000256" key="9">
    <source>
        <dbReference type="SAM" id="Phobius"/>
    </source>
</evidence>
<keyword evidence="11" id="KW-1185">Reference proteome</keyword>
<evidence type="ECO:0000313" key="10">
    <source>
        <dbReference type="EnsemblMetazoa" id="tetur36g00190.1"/>
    </source>
</evidence>
<keyword evidence="3 9" id="KW-0812">Transmembrane</keyword>
<dbReference type="EMBL" id="CAEY01001039">
    <property type="status" value="NOT_ANNOTATED_CDS"/>
    <property type="molecule type" value="Genomic_DNA"/>
</dbReference>
<evidence type="ECO:0000256" key="8">
    <source>
        <dbReference type="ARBA" id="ARBA00041910"/>
    </source>
</evidence>
<comment type="subcellular location">
    <subcellularLocation>
        <location evidence="1">Membrane</location>
        <topology evidence="1">Multi-pass membrane protein</topology>
    </subcellularLocation>
</comment>
<evidence type="ECO:0000256" key="7">
    <source>
        <dbReference type="ARBA" id="ARBA00040302"/>
    </source>
</evidence>
<accession>T1L3K5</accession>
<feature type="transmembrane region" description="Helical" evidence="9">
    <location>
        <begin position="261"/>
        <end position="282"/>
    </location>
</feature>
<dbReference type="Proteomes" id="UP000015104">
    <property type="component" value="Unassembled WGS sequence"/>
</dbReference>
<evidence type="ECO:0000256" key="3">
    <source>
        <dbReference type="ARBA" id="ARBA00022692"/>
    </source>
</evidence>
<dbReference type="GO" id="GO:0016020">
    <property type="term" value="C:membrane"/>
    <property type="evidence" value="ECO:0007669"/>
    <property type="project" value="UniProtKB-SubCell"/>
</dbReference>
<evidence type="ECO:0000256" key="4">
    <source>
        <dbReference type="ARBA" id="ARBA00022989"/>
    </source>
</evidence>
<comment type="similarity">
    <text evidence="2">Belongs to the unc-93 family.</text>
</comment>
<feature type="transmembrane region" description="Helical" evidence="9">
    <location>
        <begin position="20"/>
        <end position="37"/>
    </location>
</feature>
<evidence type="ECO:0000313" key="11">
    <source>
        <dbReference type="Proteomes" id="UP000015104"/>
    </source>
</evidence>
<feature type="transmembrane region" description="Helical" evidence="9">
    <location>
        <begin position="190"/>
        <end position="207"/>
    </location>
</feature>
<feature type="transmembrane region" description="Helical" evidence="9">
    <location>
        <begin position="109"/>
        <end position="131"/>
    </location>
</feature>
<evidence type="ECO:0000256" key="1">
    <source>
        <dbReference type="ARBA" id="ARBA00004141"/>
    </source>
</evidence>
<proteinExistence type="inferred from homology"/>
<dbReference type="HOGENOM" id="CLU_988055_0_0_1"/>
<name>T1L3K5_TETUR</name>
<reference evidence="11" key="1">
    <citation type="submission" date="2011-08" db="EMBL/GenBank/DDBJ databases">
        <authorList>
            <person name="Rombauts S."/>
        </authorList>
    </citation>
    <scope>NUCLEOTIDE SEQUENCE</scope>
    <source>
        <strain evidence="11">London</strain>
    </source>
</reference>
<organism evidence="10 11">
    <name type="scientific">Tetranychus urticae</name>
    <name type="common">Two-spotted spider mite</name>
    <dbReference type="NCBI Taxonomy" id="32264"/>
    <lineage>
        <taxon>Eukaryota</taxon>
        <taxon>Metazoa</taxon>
        <taxon>Ecdysozoa</taxon>
        <taxon>Arthropoda</taxon>
        <taxon>Chelicerata</taxon>
        <taxon>Arachnida</taxon>
        <taxon>Acari</taxon>
        <taxon>Acariformes</taxon>
        <taxon>Trombidiformes</taxon>
        <taxon>Prostigmata</taxon>
        <taxon>Eleutherengona</taxon>
        <taxon>Raphignathae</taxon>
        <taxon>Tetranychoidea</taxon>
        <taxon>Tetranychidae</taxon>
        <taxon>Tetranychus</taxon>
    </lineage>
</organism>
<feature type="transmembrane region" description="Helical" evidence="9">
    <location>
        <begin position="143"/>
        <end position="162"/>
    </location>
</feature>
<protein>
    <recommendedName>
        <fullName evidence="7">UNC93-like protein MFSD11</fullName>
    </recommendedName>
    <alternativeName>
        <fullName evidence="8">Major facilitator superfamily domain-containing protein 11</fullName>
    </alternativeName>
</protein>
<sequence length="415" mass="44956">MSDSINKDYSAKWNGYEWDGFKSLSILYFTTAILCWLAPPLIAKLGPKLSLALGGVGVSLALSTYLYPFKYGLIAAAFMTGSSTSILLIAQGSYLGLVSSKETNSRDTGLCYAIYQLAPITGGTLVSLLFSGKENIPRETRNILYPVLVGFGFIGVVCTMFLRSSKSTAKSPSPVQVLKQSFQLLTTKRMACLTITCLYTGQIYSFMSNLYPTSVGYTKVFGVNRKQYAGESGICLGIGEFSAGVLLFLTRNNKKAERLLFIGYILTFLPLALLCATLLGFVDGCYQTQLFRTIVKHYPENTAAPFGIYFSAQAATMATMNLFSSGCGLHVHCILLMIGCSIGTIAFFVSLSANDGRGVEDETVDTRDKTNSICNGNESKSTINIDSKAQSELHSIDTSNGDIKFPAHDVESNNV</sequence>
<evidence type="ECO:0000256" key="2">
    <source>
        <dbReference type="ARBA" id="ARBA00009172"/>
    </source>
</evidence>
<dbReference type="InterPro" id="IPR051617">
    <property type="entry name" value="UNC-93-like_regulator"/>
</dbReference>
<evidence type="ECO:0000256" key="6">
    <source>
        <dbReference type="ARBA" id="ARBA00023180"/>
    </source>
</evidence>
<dbReference type="AlphaFoldDB" id="T1L3K5"/>
<dbReference type="Gene3D" id="1.20.1250.20">
    <property type="entry name" value="MFS general substrate transporter like domains"/>
    <property type="match status" value="1"/>
</dbReference>
<keyword evidence="5 9" id="KW-0472">Membrane</keyword>
<reference evidence="10" key="2">
    <citation type="submission" date="2015-06" db="UniProtKB">
        <authorList>
            <consortium name="EnsemblMetazoa"/>
        </authorList>
    </citation>
    <scope>IDENTIFICATION</scope>
</reference>
<feature type="transmembrane region" description="Helical" evidence="9">
    <location>
        <begin position="329"/>
        <end position="349"/>
    </location>
</feature>
<dbReference type="PANTHER" id="PTHR23294:SF0">
    <property type="entry name" value="UNC93-LIKE PROTEIN MFSD11"/>
    <property type="match status" value="1"/>
</dbReference>
<feature type="transmembrane region" description="Helical" evidence="9">
    <location>
        <begin position="73"/>
        <end position="97"/>
    </location>
</feature>
<dbReference type="eggNOG" id="KOG3098">
    <property type="taxonomic scope" value="Eukaryota"/>
</dbReference>
<keyword evidence="4 9" id="KW-1133">Transmembrane helix</keyword>
<dbReference type="Pfam" id="PF05978">
    <property type="entry name" value="UNC-93"/>
    <property type="match status" value="2"/>
</dbReference>
<keyword evidence="6" id="KW-0325">Glycoprotein</keyword>
<dbReference type="PANTHER" id="PTHR23294">
    <property type="entry name" value="ET TRANSLATION PRODUCT-RELATED"/>
    <property type="match status" value="1"/>
</dbReference>
<evidence type="ECO:0000256" key="5">
    <source>
        <dbReference type="ARBA" id="ARBA00023136"/>
    </source>
</evidence>